<dbReference type="Pfam" id="PF13829">
    <property type="entry name" value="DUF4191"/>
    <property type="match status" value="1"/>
</dbReference>
<dbReference type="EMBL" id="CP002299">
    <property type="protein sequence ID" value="ADP79808.1"/>
    <property type="molecule type" value="Genomic_DNA"/>
</dbReference>
<protein>
    <submittedName>
        <fullName evidence="3">Putative integral membrane protein</fullName>
    </submittedName>
</protein>
<evidence type="ECO:0000313" key="4">
    <source>
        <dbReference type="Proteomes" id="UP000002484"/>
    </source>
</evidence>
<reference evidence="3 4" key="1">
    <citation type="submission" date="2010-10" db="EMBL/GenBank/DDBJ databases">
        <title>Complete sequence of Frankia sp. EuI1c.</title>
        <authorList>
            <consortium name="US DOE Joint Genome Institute"/>
            <person name="Lucas S."/>
            <person name="Copeland A."/>
            <person name="Lapidus A."/>
            <person name="Cheng J.-F."/>
            <person name="Bruce D."/>
            <person name="Goodwin L."/>
            <person name="Pitluck S."/>
            <person name="Chertkov O."/>
            <person name="Detter J.C."/>
            <person name="Han C."/>
            <person name="Tapia R."/>
            <person name="Land M."/>
            <person name="Hauser L."/>
            <person name="Jeffries C."/>
            <person name="Kyrpides N."/>
            <person name="Ivanova N."/>
            <person name="Mikhailova N."/>
            <person name="Beauchemin N."/>
            <person name="Sen A."/>
            <person name="Sur S.A."/>
            <person name="Gtari M."/>
            <person name="Wall L."/>
            <person name="Tisa L."/>
            <person name="Woyke T."/>
        </authorList>
    </citation>
    <scope>NUCLEOTIDE SEQUENCE [LARGE SCALE GENOMIC DNA]</scope>
    <source>
        <strain evidence="4">DSM 45817 / CECT 9037 / EuI1c</strain>
    </source>
</reference>
<keyword evidence="2" id="KW-0812">Transmembrane</keyword>
<dbReference type="eggNOG" id="ENOG5031K3Y">
    <property type="taxonomic scope" value="Bacteria"/>
</dbReference>
<evidence type="ECO:0000256" key="1">
    <source>
        <dbReference type="SAM" id="MobiDB-lite"/>
    </source>
</evidence>
<keyword evidence="4" id="KW-1185">Reference proteome</keyword>
<dbReference type="OrthoDB" id="8479889at2"/>
<evidence type="ECO:0000313" key="3">
    <source>
        <dbReference type="EMBL" id="ADP79808.1"/>
    </source>
</evidence>
<sequence length="259" mass="27829" precursor="true">MALRKKPAGAAPAPASPTTRGAKGPTSNGAGPGNQADGESGFKNRMRQIRLVFKVTRERDSKLVPILLGGFLAPFAVLLVLGFLIGPIWLWAPFAVLLGLLVAVNLFSRRVQNSAYAELEGKPGAAAGIVERMRGDWRLTPAVQVNRNQDVVHRVVGRAGIIIIAEGRGRGARELLATEIRRIRKVAGDVPITDIVVGTGEGEVPLPKLQPTLMRMRRTLKRGEVDQLDRRLKAVAGSGPSLPIPKGPVPRNVPRGKIR</sequence>
<dbReference type="STRING" id="298654.FraEuI1c_1752"/>
<feature type="region of interest" description="Disordered" evidence="1">
    <location>
        <begin position="236"/>
        <end position="259"/>
    </location>
</feature>
<feature type="compositionally biased region" description="Low complexity" evidence="1">
    <location>
        <begin position="8"/>
        <end position="22"/>
    </location>
</feature>
<name>E3JBD6_PSEI1</name>
<dbReference type="KEGG" id="fri:FraEuI1c_1752"/>
<keyword evidence="2" id="KW-1133">Transmembrane helix</keyword>
<keyword evidence="2" id="KW-0472">Membrane</keyword>
<proteinExistence type="predicted"/>
<evidence type="ECO:0000256" key="2">
    <source>
        <dbReference type="SAM" id="Phobius"/>
    </source>
</evidence>
<feature type="transmembrane region" description="Helical" evidence="2">
    <location>
        <begin position="88"/>
        <end position="107"/>
    </location>
</feature>
<dbReference type="AlphaFoldDB" id="E3JBD6"/>
<dbReference type="HOGENOM" id="CLU_089257_0_0_11"/>
<dbReference type="RefSeq" id="WP_013422927.1">
    <property type="nucleotide sequence ID" value="NC_014666.1"/>
</dbReference>
<gene>
    <name evidence="3" type="ordered locus">FraEuI1c_1752</name>
</gene>
<accession>E3JBD6</accession>
<dbReference type="InterPro" id="IPR025445">
    <property type="entry name" value="DUF4191"/>
</dbReference>
<dbReference type="Proteomes" id="UP000002484">
    <property type="component" value="Chromosome"/>
</dbReference>
<organism evidence="3 4">
    <name type="scientific">Pseudofrankia inefficax (strain DSM 45817 / CECT 9037 / DDB 130130 / EuI1c)</name>
    <name type="common">Frankia inefficax</name>
    <dbReference type="NCBI Taxonomy" id="298654"/>
    <lineage>
        <taxon>Bacteria</taxon>
        <taxon>Bacillati</taxon>
        <taxon>Actinomycetota</taxon>
        <taxon>Actinomycetes</taxon>
        <taxon>Frankiales</taxon>
        <taxon>Frankiaceae</taxon>
        <taxon>Pseudofrankia</taxon>
    </lineage>
</organism>
<dbReference type="InParanoid" id="E3JBD6"/>
<feature type="transmembrane region" description="Helical" evidence="2">
    <location>
        <begin position="63"/>
        <end position="82"/>
    </location>
</feature>
<feature type="region of interest" description="Disordered" evidence="1">
    <location>
        <begin position="1"/>
        <end position="40"/>
    </location>
</feature>